<dbReference type="InterPro" id="IPR026891">
    <property type="entry name" value="Fn3-like"/>
</dbReference>
<dbReference type="GO" id="GO:0009251">
    <property type="term" value="P:glucan catabolic process"/>
    <property type="evidence" value="ECO:0007669"/>
    <property type="project" value="TreeGrafter"/>
</dbReference>
<dbReference type="InterPro" id="IPR050288">
    <property type="entry name" value="Cellulose_deg_GH3"/>
</dbReference>
<dbReference type="PANTHER" id="PTHR42715:SF3">
    <property type="entry name" value="BETA-GLUCOSIDASE B-RELATED"/>
    <property type="match status" value="1"/>
</dbReference>
<accession>A0A0F5JN93</accession>
<dbReference type="GO" id="GO:0008422">
    <property type="term" value="F:beta-glucosidase activity"/>
    <property type="evidence" value="ECO:0007669"/>
    <property type="project" value="UniProtKB-ARBA"/>
</dbReference>
<dbReference type="HOGENOM" id="CLU_004542_10_1_10"/>
<name>A0A0F5JN93_9BACT</name>
<evidence type="ECO:0000313" key="4">
    <source>
        <dbReference type="EMBL" id="KKB59169.1"/>
    </source>
</evidence>
<comment type="similarity">
    <text evidence="1">Belongs to the glycosyl hydrolase 3 family.</text>
</comment>
<evidence type="ECO:0000313" key="5">
    <source>
        <dbReference type="Proteomes" id="UP000033047"/>
    </source>
</evidence>
<dbReference type="FunFam" id="2.60.40.10:FF:000495">
    <property type="entry name" value="Periplasmic beta-glucosidase"/>
    <property type="match status" value="1"/>
</dbReference>
<evidence type="ECO:0000256" key="1">
    <source>
        <dbReference type="ARBA" id="ARBA00005336"/>
    </source>
</evidence>
<dbReference type="STRING" id="927665.HMPREF1535_00728"/>
<dbReference type="Pfam" id="PF14310">
    <property type="entry name" value="Fn3-like"/>
    <property type="match status" value="1"/>
</dbReference>
<evidence type="ECO:0000256" key="2">
    <source>
        <dbReference type="ARBA" id="ARBA00022801"/>
    </source>
</evidence>
<dbReference type="Proteomes" id="UP000033047">
    <property type="component" value="Unassembled WGS sequence"/>
</dbReference>
<keyword evidence="2" id="KW-0378">Hydrolase</keyword>
<dbReference type="PATRIC" id="fig|927665.4.peg.737"/>
<protein>
    <recommendedName>
        <fullName evidence="3">Fibronectin type III-like domain-containing protein</fullName>
    </recommendedName>
</protein>
<reference evidence="4 5" key="1">
    <citation type="submission" date="2013-04" db="EMBL/GenBank/DDBJ databases">
        <title>The Genome Sequence of Parabacteroides goldsteinii DSM 19448.</title>
        <authorList>
            <consortium name="The Broad Institute Genomics Platform"/>
            <person name="Earl A."/>
            <person name="Ward D."/>
            <person name="Feldgarden M."/>
            <person name="Gevers D."/>
            <person name="Martens E."/>
            <person name="Sakamoto M."/>
            <person name="Benno Y."/>
            <person name="Song Y."/>
            <person name="Liu C."/>
            <person name="Lee J."/>
            <person name="Bolanos M."/>
            <person name="Vaisanen M.L."/>
            <person name="Finegold S.M."/>
            <person name="Walker B."/>
            <person name="Young S."/>
            <person name="Zeng Q."/>
            <person name="Gargeya S."/>
            <person name="Fitzgerald M."/>
            <person name="Haas B."/>
            <person name="Abouelleil A."/>
            <person name="Allen A.W."/>
            <person name="Alvarado L."/>
            <person name="Arachchi H.M."/>
            <person name="Berlin A.M."/>
            <person name="Chapman S.B."/>
            <person name="Gainer-Dewar J."/>
            <person name="Goldberg J."/>
            <person name="Griggs A."/>
            <person name="Gujja S."/>
            <person name="Hansen M."/>
            <person name="Howarth C."/>
            <person name="Imamovic A."/>
            <person name="Ireland A."/>
            <person name="Larimer J."/>
            <person name="McCowan C."/>
            <person name="Murphy C."/>
            <person name="Pearson M."/>
            <person name="Poon T.W."/>
            <person name="Priest M."/>
            <person name="Roberts A."/>
            <person name="Saif S."/>
            <person name="Shea T."/>
            <person name="Sisk P."/>
            <person name="Sykes S."/>
            <person name="Wortman J."/>
            <person name="Nusbaum C."/>
            <person name="Birren B."/>
        </authorList>
    </citation>
    <scope>NUCLEOTIDE SEQUENCE [LARGE SCALE GENOMIC DNA]</scope>
    <source>
        <strain evidence="4 5">DSM 19448</strain>
    </source>
</reference>
<dbReference type="Gene3D" id="2.60.40.10">
    <property type="entry name" value="Immunoglobulins"/>
    <property type="match status" value="1"/>
</dbReference>
<feature type="domain" description="Fibronectin type III-like" evidence="3">
    <location>
        <begin position="13"/>
        <end position="82"/>
    </location>
</feature>
<sequence>MDVTNTGKRAGKEVVQLYVRDLISSVSIPVKQLIGFAKEELVPGETKRVTFQVSPDELGLWNENMQYVTEPGEFELMVGRSAEDILLKEKIEYME</sequence>
<dbReference type="PANTHER" id="PTHR42715">
    <property type="entry name" value="BETA-GLUCOSIDASE"/>
    <property type="match status" value="1"/>
</dbReference>
<comment type="caution">
    <text evidence="4">The sequence shown here is derived from an EMBL/GenBank/DDBJ whole genome shotgun (WGS) entry which is preliminary data.</text>
</comment>
<dbReference type="RefSeq" id="WP_052716642.1">
    <property type="nucleotide sequence ID" value="NZ_KQ033912.1"/>
</dbReference>
<evidence type="ECO:0000259" key="3">
    <source>
        <dbReference type="SMART" id="SM01217"/>
    </source>
</evidence>
<organism evidence="4 5">
    <name type="scientific">Parabacteroides goldsteinii DSM 19448 = WAL 12034</name>
    <dbReference type="NCBI Taxonomy" id="927665"/>
    <lineage>
        <taxon>Bacteria</taxon>
        <taxon>Pseudomonadati</taxon>
        <taxon>Bacteroidota</taxon>
        <taxon>Bacteroidia</taxon>
        <taxon>Bacteroidales</taxon>
        <taxon>Tannerellaceae</taxon>
        <taxon>Parabacteroides</taxon>
    </lineage>
</organism>
<proteinExistence type="inferred from homology"/>
<dbReference type="EMBL" id="AQHV01000003">
    <property type="protein sequence ID" value="KKB59169.1"/>
    <property type="molecule type" value="Genomic_DNA"/>
</dbReference>
<dbReference type="AlphaFoldDB" id="A0A0F5JN93"/>
<dbReference type="SMART" id="SM01217">
    <property type="entry name" value="Fn3_like"/>
    <property type="match status" value="1"/>
</dbReference>
<gene>
    <name evidence="4" type="ORF">HMPREF1535_00728</name>
</gene>
<dbReference type="InterPro" id="IPR013783">
    <property type="entry name" value="Ig-like_fold"/>
</dbReference>